<proteinExistence type="predicted"/>
<gene>
    <name evidence="2" type="ORF">BECKLPF1236A_GA0070988_100818</name>
    <name evidence="3" type="ORF">BECKLPF1236C_GA0070990_1002720</name>
</gene>
<dbReference type="AlphaFoldDB" id="A0A450W7Q9"/>
<organism evidence="2">
    <name type="scientific">Candidatus Kentrum sp. LPFa</name>
    <dbReference type="NCBI Taxonomy" id="2126335"/>
    <lineage>
        <taxon>Bacteria</taxon>
        <taxon>Pseudomonadati</taxon>
        <taxon>Pseudomonadota</taxon>
        <taxon>Gammaproteobacteria</taxon>
        <taxon>Candidatus Kentrum</taxon>
    </lineage>
</organism>
<protein>
    <submittedName>
        <fullName evidence="2">Uncharacterized protein</fullName>
    </submittedName>
</protein>
<dbReference type="Pfam" id="PF11536">
    <property type="entry name" value="DUF3226"/>
    <property type="match status" value="1"/>
</dbReference>
<dbReference type="InterPro" id="IPR024508">
    <property type="entry name" value="DUF3226"/>
</dbReference>
<evidence type="ECO:0000256" key="1">
    <source>
        <dbReference type="SAM" id="MobiDB-lite"/>
    </source>
</evidence>
<evidence type="ECO:0000313" key="2">
    <source>
        <dbReference type="EMBL" id="VFK13077.1"/>
    </source>
</evidence>
<reference evidence="2" key="1">
    <citation type="submission" date="2019-02" db="EMBL/GenBank/DDBJ databases">
        <authorList>
            <person name="Gruber-Vodicka R. H."/>
            <person name="Seah K. B. B."/>
        </authorList>
    </citation>
    <scope>NUCLEOTIDE SEQUENCE</scope>
    <source>
        <strain evidence="2">BECK_S312</strain>
        <strain evidence="3">BECK_S426</strain>
    </source>
</reference>
<evidence type="ECO:0000313" key="3">
    <source>
        <dbReference type="EMBL" id="VFK25939.1"/>
    </source>
</evidence>
<name>A0A450W7Q9_9GAMM</name>
<dbReference type="EMBL" id="CAADFM010000081">
    <property type="protein sequence ID" value="VFK13077.1"/>
    <property type="molecule type" value="Genomic_DNA"/>
</dbReference>
<feature type="region of interest" description="Disordered" evidence="1">
    <location>
        <begin position="76"/>
        <end position="97"/>
    </location>
</feature>
<feature type="compositionally biased region" description="Polar residues" evidence="1">
    <location>
        <begin position="88"/>
        <end position="97"/>
    </location>
</feature>
<sequence length="97" mass="10698">MDFKHDGPRIVLTEGKDDCHVILALCEHYGMPERFGFYACGSDERVLGDEVLLGAVPMEDMGLVINPARREITVNPASPNIPHARVKSSANAHTHFL</sequence>
<dbReference type="EMBL" id="CAADFP010000027">
    <property type="protein sequence ID" value="VFK25939.1"/>
    <property type="molecule type" value="Genomic_DNA"/>
</dbReference>
<accession>A0A450W7Q9</accession>